<dbReference type="FunFam" id="2.130.10.10:FF:000016">
    <property type="entry name" value="Coatomer alpha subunit, putative"/>
    <property type="match status" value="1"/>
</dbReference>
<dbReference type="InterPro" id="IPR001680">
    <property type="entry name" value="WD40_rpt"/>
</dbReference>
<dbReference type="GO" id="GO:0006891">
    <property type="term" value="P:intra-Golgi vesicle-mediated transport"/>
    <property type="evidence" value="ECO:0007669"/>
    <property type="project" value="TreeGrafter"/>
</dbReference>
<dbReference type="InterPro" id="IPR020472">
    <property type="entry name" value="WD40_PAC1"/>
</dbReference>
<evidence type="ECO:0000256" key="8">
    <source>
        <dbReference type="ARBA" id="ARBA00022927"/>
    </source>
</evidence>
<evidence type="ECO:0000256" key="5">
    <source>
        <dbReference type="ARBA" id="ARBA00022574"/>
    </source>
</evidence>
<evidence type="ECO:0000313" key="19">
    <source>
        <dbReference type="Proteomes" id="UP000530660"/>
    </source>
</evidence>
<dbReference type="PROSITE" id="PS50294">
    <property type="entry name" value="WD_REPEATS_REGION"/>
    <property type="match status" value="4"/>
</dbReference>
<evidence type="ECO:0000256" key="13">
    <source>
        <dbReference type="PIRNR" id="PIRNR005567"/>
    </source>
</evidence>
<dbReference type="PROSITE" id="PS50082">
    <property type="entry name" value="WD_REPEATS_2"/>
    <property type="match status" value="4"/>
</dbReference>
<dbReference type="SMART" id="SM00320">
    <property type="entry name" value="WD40"/>
    <property type="match status" value="7"/>
</dbReference>
<dbReference type="Gene3D" id="1.25.40.470">
    <property type="match status" value="1"/>
</dbReference>
<dbReference type="GO" id="GO:0005198">
    <property type="term" value="F:structural molecule activity"/>
    <property type="evidence" value="ECO:0007669"/>
    <property type="project" value="UniProtKB-UniRule"/>
</dbReference>
<dbReference type="PANTHER" id="PTHR19876">
    <property type="entry name" value="COATOMER"/>
    <property type="match status" value="1"/>
</dbReference>
<keyword evidence="8 13" id="KW-0653">Protein transport</keyword>
<dbReference type="CDD" id="cd00200">
    <property type="entry name" value="WD40"/>
    <property type="match status" value="1"/>
</dbReference>
<dbReference type="PRINTS" id="PR00320">
    <property type="entry name" value="GPROTEINBRPT"/>
</dbReference>
<feature type="repeat" description="WD" evidence="14">
    <location>
        <begin position="95"/>
        <end position="127"/>
    </location>
</feature>
<keyword evidence="5 14" id="KW-0853">WD repeat</keyword>
<proteinExistence type="inferred from homology"/>
<evidence type="ECO:0000259" key="17">
    <source>
        <dbReference type="Pfam" id="PF23953"/>
    </source>
</evidence>
<keyword evidence="4 13" id="KW-0963">Cytoplasm</keyword>
<comment type="subunit">
    <text evidence="13">Oligomeric complex that consists of at least the alpha, beta, beta', gamma, delta, epsilon and zeta subunits.</text>
</comment>
<feature type="compositionally biased region" description="Polar residues" evidence="15">
    <location>
        <begin position="835"/>
        <end position="845"/>
    </location>
</feature>
<evidence type="ECO:0000259" key="16">
    <source>
        <dbReference type="Pfam" id="PF04053"/>
    </source>
</evidence>
<evidence type="ECO:0000256" key="14">
    <source>
        <dbReference type="PROSITE-ProRule" id="PRU00221"/>
    </source>
</evidence>
<evidence type="ECO:0000256" key="11">
    <source>
        <dbReference type="ARBA" id="ARBA00023329"/>
    </source>
</evidence>
<dbReference type="GO" id="GO:0000139">
    <property type="term" value="C:Golgi membrane"/>
    <property type="evidence" value="ECO:0007669"/>
    <property type="project" value="UniProtKB-SubCell"/>
</dbReference>
<dbReference type="EMBL" id="VWRR01000006">
    <property type="protein sequence ID" value="KAF6003699.1"/>
    <property type="molecule type" value="Genomic_DNA"/>
</dbReference>
<dbReference type="PIRSF" id="PIRSF005567">
    <property type="entry name" value="Coatomer_beta'_subunit"/>
    <property type="match status" value="1"/>
</dbReference>
<dbReference type="InterPro" id="IPR006692">
    <property type="entry name" value="Beta-prop_COPA/B_2nd"/>
</dbReference>
<protein>
    <recommendedName>
        <fullName evidence="13">Coatomer subunit beta'</fullName>
    </recommendedName>
</protein>
<dbReference type="GO" id="GO:0006890">
    <property type="term" value="P:retrograde vesicle-mediated transport, Golgi to endoplasmic reticulum"/>
    <property type="evidence" value="ECO:0007669"/>
    <property type="project" value="TreeGrafter"/>
</dbReference>
<keyword evidence="7 13" id="KW-0931">ER-Golgi transport</keyword>
<comment type="caution">
    <text evidence="18">The sequence shown here is derived from an EMBL/GenBank/DDBJ whole genome shotgun (WGS) entry which is preliminary data.</text>
</comment>
<evidence type="ECO:0000256" key="10">
    <source>
        <dbReference type="ARBA" id="ARBA00023136"/>
    </source>
</evidence>
<sequence length="854" mass="94997">MPLRLDLEKIAQIRSERVKCVELHSQEPWALVALYTGQVLIYDYERSAVLKQFEVSDQPVRCARFIERKSWVIVAADDLFVRVYNYNTMEKVREFEAHQDYVRAVAVHPTRPVFLTASDDMLIKLWDWERNWSCNMVYEGHSHYVMQVVFNPKDPNTFASASLDCTVKIWNLTSPVPNMSLEGHRKGVNCVDYYPGNDRPYLISGGDDERAIIWDMQTRTPVQELLGHTANVSAVRFHPTRPLILTAGEDGSVRIWNSNTYRLETILSYGLDRCWSLACLKSSGVIAIGYDLGTVVARIGKDDPVYSMDQSGKVILAKHNEIFFVALRQAGAELLSDGERISAPMKEMGTTEMHPQAISHSPNGRFIAVCGDGEYTIYTALAWRNKSFGAGDELVWDNGPGEYAVREGSARVRVFNRAQKERAVVRTPFPIKAIYGGPLLGISGEDCVCFYDWTSLQIVQRIDVAATNVIWSDTADLLAIVTVESFFIVQYNRAAVDAHIEAHGGELGTDGVDSAFSVLHEFADRVLTGRWSGECFIFSTASNRLCFLVGTEVASIAHLERPMYLLGYLPAENRIYLVDRNLQIVSYTLLASIVQFKILIKKELLSESLELLKSIPKSEYNRLAQSLEKAGYKEAALQVATDSDYRFELALSLNKLDVAREIAEAAPGEARWRQLVDAAIASKDLELAERCMLQSHDISSLLLLYVAQGNVEGIQRVAQDAVQAGELNAAFLCKLLPTRPAGLSGSSAALFARTFLPSRVPEMVQLWKKSLQSSGESRAAGRIADPEHQPELFSSWSSVLEKERLIGGAMNGTVAGDRDKAYRFGVSFRGGGAENTGSHASSIGPSQHHRKKAK</sequence>
<feature type="region of interest" description="Disordered" evidence="15">
    <location>
        <begin position="830"/>
        <end position="854"/>
    </location>
</feature>
<dbReference type="GO" id="GO:0006886">
    <property type="term" value="P:intracellular protein transport"/>
    <property type="evidence" value="ECO:0007669"/>
    <property type="project" value="UniProtKB-UniRule"/>
</dbReference>
<feature type="repeat" description="WD" evidence="14">
    <location>
        <begin position="138"/>
        <end position="174"/>
    </location>
</feature>
<dbReference type="InterPro" id="IPR019775">
    <property type="entry name" value="WD40_repeat_CS"/>
</dbReference>
<feature type="domain" description="COPA/B second beta-propeller" evidence="16">
    <location>
        <begin position="319"/>
        <end position="579"/>
    </location>
</feature>
<dbReference type="GO" id="GO:0030126">
    <property type="term" value="C:COPI vesicle coat"/>
    <property type="evidence" value="ECO:0007669"/>
    <property type="project" value="TreeGrafter"/>
</dbReference>
<gene>
    <name evidence="18" type="primary">COPB2</name>
    <name evidence="18" type="ORF">F1559_004644</name>
</gene>
<dbReference type="OrthoDB" id="10261470at2759"/>
<keyword evidence="10 13" id="KW-0472">Membrane</keyword>
<dbReference type="InterPro" id="IPR050844">
    <property type="entry name" value="Coatomer_complex_subunit"/>
</dbReference>
<dbReference type="InterPro" id="IPR016453">
    <property type="entry name" value="COPB2"/>
</dbReference>
<feature type="domain" description="COPA/B TPR" evidence="17">
    <location>
        <begin position="599"/>
        <end position="768"/>
    </location>
</feature>
<keyword evidence="3 13" id="KW-0813">Transport</keyword>
<dbReference type="Pfam" id="PF00400">
    <property type="entry name" value="WD40"/>
    <property type="match status" value="4"/>
</dbReference>
<evidence type="ECO:0000256" key="12">
    <source>
        <dbReference type="ARBA" id="ARBA00025536"/>
    </source>
</evidence>
<evidence type="ECO:0000256" key="4">
    <source>
        <dbReference type="ARBA" id="ARBA00022490"/>
    </source>
</evidence>
<evidence type="ECO:0000256" key="6">
    <source>
        <dbReference type="ARBA" id="ARBA00022737"/>
    </source>
</evidence>
<dbReference type="GO" id="GO:0006888">
    <property type="term" value="P:endoplasmic reticulum to Golgi vesicle-mediated transport"/>
    <property type="evidence" value="ECO:0007669"/>
    <property type="project" value="TreeGrafter"/>
</dbReference>
<keyword evidence="11 13" id="KW-0968">Cytoplasmic vesicle</keyword>
<evidence type="ECO:0000256" key="3">
    <source>
        <dbReference type="ARBA" id="ARBA00022448"/>
    </source>
</evidence>
<dbReference type="PANTHER" id="PTHR19876:SF2">
    <property type="entry name" value="COATOMER SUBUNIT BETA"/>
    <property type="match status" value="1"/>
</dbReference>
<dbReference type="InterPro" id="IPR015943">
    <property type="entry name" value="WD40/YVTN_repeat-like_dom_sf"/>
</dbReference>
<keyword evidence="19" id="KW-1185">Reference proteome</keyword>
<evidence type="ECO:0000256" key="2">
    <source>
        <dbReference type="ARBA" id="ARBA00010844"/>
    </source>
</evidence>
<comment type="function">
    <text evidence="12 13">The coatomer is a cytosolic protein complex that binds to dilysine motifs and reversibly associates with Golgi non-clathrin-coated vesicles, which further mediate biosynthetic protein transport from the ER, via the Golgi up to the trans Golgi network. Coatomer complex is required for budding from Golgi membranes, and is essential for the retrograde Golgi-to-ER transport of dilysine-tagged proteins.</text>
</comment>
<evidence type="ECO:0000256" key="7">
    <source>
        <dbReference type="ARBA" id="ARBA00022892"/>
    </source>
</evidence>
<dbReference type="InterPro" id="IPR036322">
    <property type="entry name" value="WD40_repeat_dom_sf"/>
</dbReference>
<evidence type="ECO:0000256" key="1">
    <source>
        <dbReference type="ARBA" id="ARBA00004347"/>
    </source>
</evidence>
<evidence type="ECO:0000256" key="9">
    <source>
        <dbReference type="ARBA" id="ARBA00023034"/>
    </source>
</evidence>
<reference evidence="18 19" key="1">
    <citation type="journal article" date="2020" name="J. Phycol.">
        <title>Comparative genome analysis reveals Cyanidiococcus gen. nov., a new extremophilic red algal genus sister to Cyanidioschyzon (Cyanidioschyzonaceae, Rhodophyta).</title>
        <authorList>
            <person name="Liu S.-L."/>
            <person name="Chiang Y.-R."/>
            <person name="Yoon H.S."/>
            <person name="Fu H.-Y."/>
        </authorList>
    </citation>
    <scope>NUCLEOTIDE SEQUENCE [LARGE SCALE GENOMIC DNA]</scope>
    <source>
        <strain evidence="18 19">THAL066</strain>
    </source>
</reference>
<accession>A0A7J7ILX4</accession>
<dbReference type="CDD" id="cd22947">
    <property type="entry name" value="Coatomer_WDAD_beta-like"/>
    <property type="match status" value="1"/>
</dbReference>
<comment type="subcellular location">
    <subcellularLocation>
        <location evidence="1 13">Cytoplasmic vesicle</location>
        <location evidence="1 13">COPI-coated vesicle membrane</location>
        <topology evidence="1 13">Peripheral membrane protein</topology>
        <orientation evidence="1 13">Cytoplasmic side</orientation>
    </subcellularLocation>
    <subcellularLocation>
        <location evidence="13">Golgi apparatus membrane</location>
        <topology evidence="13">Peripheral membrane protein</topology>
        <orientation evidence="13">Cytoplasmic side</orientation>
    </subcellularLocation>
    <text evidence="13">The coatomer is cytoplasmic or polymerized on the cytoplasmic side of the Golgi, as well as on the vesicles/buds originating from it.</text>
</comment>
<dbReference type="Proteomes" id="UP000530660">
    <property type="component" value="Unassembled WGS sequence"/>
</dbReference>
<organism evidence="18 19">
    <name type="scientific">Cyanidiococcus yangmingshanensis</name>
    <dbReference type="NCBI Taxonomy" id="2690220"/>
    <lineage>
        <taxon>Eukaryota</taxon>
        <taxon>Rhodophyta</taxon>
        <taxon>Bangiophyceae</taxon>
        <taxon>Cyanidiales</taxon>
        <taxon>Cyanidiaceae</taxon>
        <taxon>Cyanidiococcus</taxon>
    </lineage>
</organism>
<dbReference type="PROSITE" id="PS00678">
    <property type="entry name" value="WD_REPEATS_1"/>
    <property type="match status" value="1"/>
</dbReference>
<dbReference type="Gene3D" id="2.130.10.10">
    <property type="entry name" value="YVTN repeat-like/Quinoprotein amine dehydrogenase"/>
    <property type="match status" value="1"/>
</dbReference>
<name>A0A7J7ILX4_9RHOD</name>
<keyword evidence="6" id="KW-0677">Repeat</keyword>
<dbReference type="AlphaFoldDB" id="A0A7J7ILX4"/>
<evidence type="ECO:0000313" key="18">
    <source>
        <dbReference type="EMBL" id="KAF6003699.1"/>
    </source>
</evidence>
<comment type="similarity">
    <text evidence="2 13">Belongs to the WD repeat COPB2 family.</text>
</comment>
<feature type="repeat" description="WD" evidence="14">
    <location>
        <begin position="225"/>
        <end position="266"/>
    </location>
</feature>
<keyword evidence="9 13" id="KW-0333">Golgi apparatus</keyword>
<dbReference type="InterPro" id="IPR056176">
    <property type="entry name" value="TPR_COPA_B"/>
</dbReference>
<feature type="repeat" description="WD" evidence="14">
    <location>
        <begin position="181"/>
        <end position="224"/>
    </location>
</feature>
<evidence type="ECO:0000256" key="15">
    <source>
        <dbReference type="SAM" id="MobiDB-lite"/>
    </source>
</evidence>
<dbReference type="Pfam" id="PF04053">
    <property type="entry name" value="B-prop_COPA_B_2nd"/>
    <property type="match status" value="1"/>
</dbReference>
<dbReference type="SUPFAM" id="SSF50978">
    <property type="entry name" value="WD40 repeat-like"/>
    <property type="match status" value="2"/>
</dbReference>
<dbReference type="Pfam" id="PF23953">
    <property type="entry name" value="TPR_COPA_B"/>
    <property type="match status" value="1"/>
</dbReference>